<protein>
    <submittedName>
        <fullName evidence="4">Set domain-containing protein 5</fullName>
    </submittedName>
</protein>
<evidence type="ECO:0000259" key="3">
    <source>
        <dbReference type="PROSITE" id="PS50280"/>
    </source>
</evidence>
<dbReference type="InterPro" id="IPR046341">
    <property type="entry name" value="SET_dom_sf"/>
</dbReference>
<dbReference type="Proteomes" id="UP000654918">
    <property type="component" value="Unassembled WGS sequence"/>
</dbReference>
<organism evidence="4 5">
    <name type="scientific">Colletotrichum plurivorum</name>
    <dbReference type="NCBI Taxonomy" id="2175906"/>
    <lineage>
        <taxon>Eukaryota</taxon>
        <taxon>Fungi</taxon>
        <taxon>Dikarya</taxon>
        <taxon>Ascomycota</taxon>
        <taxon>Pezizomycotina</taxon>
        <taxon>Sordariomycetes</taxon>
        <taxon>Hypocreomycetidae</taxon>
        <taxon>Glomerellales</taxon>
        <taxon>Glomerellaceae</taxon>
        <taxon>Colletotrichum</taxon>
        <taxon>Colletotrichum orchidearum species complex</taxon>
    </lineage>
</organism>
<keyword evidence="5" id="KW-1185">Reference proteome</keyword>
<evidence type="ECO:0000256" key="2">
    <source>
        <dbReference type="SAM" id="SignalP"/>
    </source>
</evidence>
<dbReference type="SUPFAM" id="SSF82199">
    <property type="entry name" value="SET domain"/>
    <property type="match status" value="1"/>
</dbReference>
<dbReference type="PROSITE" id="PS50280">
    <property type="entry name" value="SET"/>
    <property type="match status" value="1"/>
</dbReference>
<feature type="domain" description="SET" evidence="3">
    <location>
        <begin position="162"/>
        <end position="316"/>
    </location>
</feature>
<dbReference type="AlphaFoldDB" id="A0A8H6KGD4"/>
<sequence length="345" mass="38690">MDKSTKAVAPLSLEALLLLGVDAAHVNRLVTWAQIHKNLQDDFRASSDTIEANMPPLASKDMNWKTVYVTPNIAVGFEPDDEDDWDEYTSENPDEVFSSDCADDTDSDSDESTATLSVPRTMSDKDVTSTKQALIPDSRPLLTTYKDTDGATKERDVIFSNDFFEVRRSPVAGWGAFAKKKLVKGEQILVERALYHASHEEVAKSVRDLPEHEKQIANDLHAFFSRDGECKEEAVWSTNAFASKYPRKSQDDTGSSPKARTGWARDVAGLFPVAARFNHACWPKVSYKYLAREEVLVFTVQDWEIPEGEELSISYGKDPSVLYYKFGFGCECGYCGGFDPNKWDF</sequence>
<reference evidence="4" key="1">
    <citation type="journal article" date="2020" name="Phytopathology">
        <title>Genome Sequence Resources of Colletotrichum truncatum, C. plurivorum, C. musicola, and C. sojae: Four Species Pathogenic to Soybean (Glycine max).</title>
        <authorList>
            <person name="Rogerio F."/>
            <person name="Boufleur T.R."/>
            <person name="Ciampi-Guillardi M."/>
            <person name="Sukno S.A."/>
            <person name="Thon M.R."/>
            <person name="Massola Junior N.S."/>
            <person name="Baroncelli R."/>
        </authorList>
    </citation>
    <scope>NUCLEOTIDE SEQUENCE</scope>
    <source>
        <strain evidence="4">LFN00145</strain>
    </source>
</reference>
<proteinExistence type="predicted"/>
<feature type="signal peptide" evidence="2">
    <location>
        <begin position="1"/>
        <end position="23"/>
    </location>
</feature>
<gene>
    <name evidence="4" type="ORF">CPLU01_07045</name>
</gene>
<evidence type="ECO:0000256" key="1">
    <source>
        <dbReference type="SAM" id="MobiDB-lite"/>
    </source>
</evidence>
<dbReference type="PANTHER" id="PTHR47332">
    <property type="entry name" value="SET DOMAIN-CONTAINING PROTEIN 5"/>
    <property type="match status" value="1"/>
</dbReference>
<name>A0A8H6KGD4_9PEZI</name>
<evidence type="ECO:0000313" key="5">
    <source>
        <dbReference type="Proteomes" id="UP000654918"/>
    </source>
</evidence>
<accession>A0A8H6KGD4</accession>
<dbReference type="InterPro" id="IPR001214">
    <property type="entry name" value="SET_dom"/>
</dbReference>
<evidence type="ECO:0000313" key="4">
    <source>
        <dbReference type="EMBL" id="KAF6830992.1"/>
    </source>
</evidence>
<comment type="caution">
    <text evidence="4">The sequence shown here is derived from an EMBL/GenBank/DDBJ whole genome shotgun (WGS) entry which is preliminary data.</text>
</comment>
<feature type="region of interest" description="Disordered" evidence="1">
    <location>
        <begin position="90"/>
        <end position="131"/>
    </location>
</feature>
<dbReference type="CDD" id="cd20071">
    <property type="entry name" value="SET_SMYD"/>
    <property type="match status" value="1"/>
</dbReference>
<dbReference type="SMART" id="SM00317">
    <property type="entry name" value="SET"/>
    <property type="match status" value="1"/>
</dbReference>
<feature type="compositionally biased region" description="Acidic residues" evidence="1">
    <location>
        <begin position="101"/>
        <end position="111"/>
    </location>
</feature>
<dbReference type="Pfam" id="PF00856">
    <property type="entry name" value="SET"/>
    <property type="match status" value="1"/>
</dbReference>
<dbReference type="EMBL" id="WIGO01000087">
    <property type="protein sequence ID" value="KAF6830992.1"/>
    <property type="molecule type" value="Genomic_DNA"/>
</dbReference>
<dbReference type="InterPro" id="IPR053185">
    <property type="entry name" value="SET_domain_protein"/>
</dbReference>
<keyword evidence="2" id="KW-0732">Signal</keyword>
<dbReference type="PANTHER" id="PTHR47332:SF4">
    <property type="entry name" value="SET DOMAIN-CONTAINING PROTEIN 5"/>
    <property type="match status" value="1"/>
</dbReference>
<feature type="chain" id="PRO_5034030934" evidence="2">
    <location>
        <begin position="24"/>
        <end position="345"/>
    </location>
</feature>
<dbReference type="Gene3D" id="2.170.270.10">
    <property type="entry name" value="SET domain"/>
    <property type="match status" value="1"/>
</dbReference>